<dbReference type="EMBL" id="WNAL01000006">
    <property type="protein sequence ID" value="MTR80866.1"/>
    <property type="molecule type" value="Genomic_DNA"/>
</dbReference>
<sequence length="232" mass="25404">MKKGKENLRESKLTCNINLYKIKSAEMFAEFISNEEEEFYMICPKCGSEMPDDSAFCTRCGASLHTGTQENQNSQGGPQQGNPQGTPYGYGNPQGNNGAYYGNPQMNNGMPYGQPYVDPKDHSAEFDGKDIADHKLFAMLPYLLGILGTIVALLVAKDSPYVGFHVREGIRILVSEVLLGLITVVFCWTVVVPIAAAVCFIILLVVRIISFVNVCNGKAKETAIVSNFGFLK</sequence>
<dbReference type="InterPro" id="IPR038587">
    <property type="entry name" value="Ribosomal_eL40_sf"/>
</dbReference>
<accession>A0A844KKJ4</accession>
<organism evidence="4 5">
    <name type="scientific">Roseburia faecis</name>
    <dbReference type="NCBI Taxonomy" id="301302"/>
    <lineage>
        <taxon>Bacteria</taxon>
        <taxon>Bacillati</taxon>
        <taxon>Bacillota</taxon>
        <taxon>Clostridia</taxon>
        <taxon>Lachnospirales</taxon>
        <taxon>Lachnospiraceae</taxon>
        <taxon>Roseburia</taxon>
    </lineage>
</organism>
<feature type="domain" description="Zinc-ribbon" evidence="3">
    <location>
        <begin position="43"/>
        <end position="64"/>
    </location>
</feature>
<comment type="caution">
    <text evidence="4">The sequence shown here is derived from an EMBL/GenBank/DDBJ whole genome shotgun (WGS) entry which is preliminary data.</text>
</comment>
<proteinExistence type="predicted"/>
<dbReference type="Proteomes" id="UP000446657">
    <property type="component" value="Unassembled WGS sequence"/>
</dbReference>
<evidence type="ECO:0000259" key="3">
    <source>
        <dbReference type="Pfam" id="PF13240"/>
    </source>
</evidence>
<dbReference type="Pfam" id="PF13240">
    <property type="entry name" value="Zn_Ribbon_1"/>
    <property type="match status" value="1"/>
</dbReference>
<feature type="compositionally biased region" description="Low complexity" evidence="1">
    <location>
        <begin position="71"/>
        <end position="94"/>
    </location>
</feature>
<keyword evidence="2" id="KW-0472">Membrane</keyword>
<feature type="transmembrane region" description="Helical" evidence="2">
    <location>
        <begin position="136"/>
        <end position="157"/>
    </location>
</feature>
<dbReference type="Gene3D" id="4.10.1060.50">
    <property type="match status" value="1"/>
</dbReference>
<dbReference type="AlphaFoldDB" id="A0A844KKJ4"/>
<keyword evidence="2" id="KW-1133">Transmembrane helix</keyword>
<feature type="region of interest" description="Disordered" evidence="1">
    <location>
        <begin position="67"/>
        <end position="94"/>
    </location>
</feature>
<evidence type="ECO:0000256" key="2">
    <source>
        <dbReference type="SAM" id="Phobius"/>
    </source>
</evidence>
<name>A0A844KKJ4_9FIRM</name>
<keyword evidence="2" id="KW-0812">Transmembrane</keyword>
<evidence type="ECO:0000256" key="1">
    <source>
        <dbReference type="SAM" id="MobiDB-lite"/>
    </source>
</evidence>
<feature type="transmembrane region" description="Helical" evidence="2">
    <location>
        <begin position="177"/>
        <end position="206"/>
    </location>
</feature>
<protein>
    <submittedName>
        <fullName evidence="4">Zinc-ribbon domain-containing protein</fullName>
    </submittedName>
</protein>
<evidence type="ECO:0000313" key="4">
    <source>
        <dbReference type="EMBL" id="MTR80866.1"/>
    </source>
</evidence>
<reference evidence="4 5" key="1">
    <citation type="journal article" date="2019" name="Nat. Med.">
        <title>A library of human gut bacterial isolates paired with longitudinal multiomics data enables mechanistic microbiome research.</title>
        <authorList>
            <person name="Poyet M."/>
            <person name="Groussin M."/>
            <person name="Gibbons S.M."/>
            <person name="Avila-Pacheco J."/>
            <person name="Jiang X."/>
            <person name="Kearney S.M."/>
            <person name="Perrotta A.R."/>
            <person name="Berdy B."/>
            <person name="Zhao S."/>
            <person name="Lieberman T.D."/>
            <person name="Swanson P.K."/>
            <person name="Smith M."/>
            <person name="Roesemann S."/>
            <person name="Alexander J.E."/>
            <person name="Rich S.A."/>
            <person name="Livny J."/>
            <person name="Vlamakis H."/>
            <person name="Clish C."/>
            <person name="Bullock K."/>
            <person name="Deik A."/>
            <person name="Scott J."/>
            <person name="Pierce K.A."/>
            <person name="Xavier R.J."/>
            <person name="Alm E.J."/>
        </authorList>
    </citation>
    <scope>NUCLEOTIDE SEQUENCE [LARGE SCALE GENOMIC DNA]</scope>
    <source>
        <strain evidence="4 5">BIOML-A1</strain>
    </source>
</reference>
<evidence type="ECO:0000313" key="5">
    <source>
        <dbReference type="Proteomes" id="UP000446657"/>
    </source>
</evidence>
<dbReference type="InterPro" id="IPR026870">
    <property type="entry name" value="Zinc_ribbon_dom"/>
</dbReference>
<gene>
    <name evidence="4" type="ORF">GMD30_03895</name>
</gene>